<dbReference type="STRING" id="318161.Sden_0705"/>
<name>Q12RD1_SHEDO</name>
<evidence type="ECO:0000313" key="2">
    <source>
        <dbReference type="Proteomes" id="UP000001982"/>
    </source>
</evidence>
<dbReference type="OrthoDB" id="6291144at2"/>
<protein>
    <submittedName>
        <fullName evidence="1">Uncharacterized protein</fullName>
    </submittedName>
</protein>
<keyword evidence="2" id="KW-1185">Reference proteome</keyword>
<dbReference type="KEGG" id="sdn:Sden_0705"/>
<gene>
    <name evidence="1" type="ordered locus">Sden_0705</name>
</gene>
<dbReference type="RefSeq" id="WP_011495160.1">
    <property type="nucleotide sequence ID" value="NC_007954.1"/>
</dbReference>
<dbReference type="AlphaFoldDB" id="Q12RD1"/>
<organism evidence="1 2">
    <name type="scientific">Shewanella denitrificans (strain OS217 / ATCC BAA-1090 / DSM 15013)</name>
    <dbReference type="NCBI Taxonomy" id="318161"/>
    <lineage>
        <taxon>Bacteria</taxon>
        <taxon>Pseudomonadati</taxon>
        <taxon>Pseudomonadota</taxon>
        <taxon>Gammaproteobacteria</taxon>
        <taxon>Alteromonadales</taxon>
        <taxon>Shewanellaceae</taxon>
        <taxon>Shewanella</taxon>
    </lineage>
</organism>
<dbReference type="eggNOG" id="ENOG5030TQH">
    <property type="taxonomic scope" value="Bacteria"/>
</dbReference>
<reference evidence="1 2" key="1">
    <citation type="submission" date="2006-03" db="EMBL/GenBank/DDBJ databases">
        <title>Complete sequence of Shewanella denitrificans OS217.</title>
        <authorList>
            <consortium name="US DOE Joint Genome Institute"/>
            <person name="Copeland A."/>
            <person name="Lucas S."/>
            <person name="Lapidus A."/>
            <person name="Barry K."/>
            <person name="Detter J.C."/>
            <person name="Glavina del Rio T."/>
            <person name="Hammon N."/>
            <person name="Israni S."/>
            <person name="Dalin E."/>
            <person name="Tice H."/>
            <person name="Pitluck S."/>
            <person name="Brettin T."/>
            <person name="Bruce D."/>
            <person name="Han C."/>
            <person name="Tapia R."/>
            <person name="Gilna P."/>
            <person name="Kiss H."/>
            <person name="Schmutz J."/>
            <person name="Larimer F."/>
            <person name="Land M."/>
            <person name="Hauser L."/>
            <person name="Kyrpides N."/>
            <person name="Lykidis A."/>
            <person name="Richardson P."/>
        </authorList>
    </citation>
    <scope>NUCLEOTIDE SEQUENCE [LARGE SCALE GENOMIC DNA]</scope>
    <source>
        <strain evidence="2">OS217 / ATCC BAA-1090 / DSM 15013</strain>
    </source>
</reference>
<evidence type="ECO:0000313" key="1">
    <source>
        <dbReference type="EMBL" id="ABE53995.1"/>
    </source>
</evidence>
<dbReference type="Gene3D" id="3.90.1150.40">
    <property type="entry name" value="Protein of unknown function DUF2002"/>
    <property type="match status" value="1"/>
</dbReference>
<sequence length="119" mass="13786">MSLIELTSTLKDLNCRSNFNIQNVTEYMLPDSKEAFYVHQQSQRTRLMIRPAFEIFSAELSLIDGVHSEYDYFHNNQMTRFPKRQNKGVEPVHYGLAFTFDDVMALTAFIDKLSAIVKG</sequence>
<accession>Q12RD1</accession>
<dbReference type="HOGENOM" id="CLU_2107345_0_0_6"/>
<dbReference type="EMBL" id="CP000302">
    <property type="protein sequence ID" value="ABE53995.1"/>
    <property type="molecule type" value="Genomic_DNA"/>
</dbReference>
<proteinExistence type="predicted"/>
<dbReference type="Proteomes" id="UP000001982">
    <property type="component" value="Chromosome"/>
</dbReference>